<protein>
    <submittedName>
        <fullName evidence="3">Xanthine dehydrogenase accessory factor</fullName>
    </submittedName>
</protein>
<dbReference type="SUPFAM" id="SSF51735">
    <property type="entry name" value="NAD(P)-binding Rossmann-fold domains"/>
    <property type="match status" value="1"/>
</dbReference>
<sequence length="327" mass="34388">MQDDALQAAEAWLAQGHGVALASVLSTWGSAPRQTGSMLAIRDDGAFAGSVSNGCVEGAVIETGLAVIADGKLRSLEFGVDDGTAWSVGLTCGGRISILVERLDHPADIKTLNAARAASEPLVRVVDLESGKTQLIDPYTDVSPLAGAALIAARSNLSQVAEVDGRRCFFAVFNPRVDLVVVGAVHIAQALAKMAEMMGFCVRVLDPRPAFVTAERFPGVALYTDYADAVFSHSPLQRHSAVVVLAHDPKIDDPALIAALRSNAFYIGALGSQKTQAARRQRLTAEGFSQAEIDRIHGPVGLSIGSRSPAEIAVSILAEIVKTLRQA</sequence>
<reference evidence="3 4" key="1">
    <citation type="submission" date="2020-03" db="EMBL/GenBank/DDBJ databases">
        <title>Genomic Encyclopedia of Type Strains, Phase IV (KMG-IV): sequencing the most valuable type-strain genomes for metagenomic binning, comparative biology and taxonomic classification.</title>
        <authorList>
            <person name="Goeker M."/>
        </authorList>
    </citation>
    <scope>NUCLEOTIDE SEQUENCE [LARGE SCALE GENOMIC DNA]</scope>
    <source>
        <strain evidence="3 4">DSM 19867</strain>
    </source>
</reference>
<dbReference type="InterPro" id="IPR036291">
    <property type="entry name" value="NAD(P)-bd_dom_sf"/>
</dbReference>
<dbReference type="PANTHER" id="PTHR30388:SF4">
    <property type="entry name" value="MOLYBDENUM COFACTOR INSERTION CHAPERONE PAOD"/>
    <property type="match status" value="1"/>
</dbReference>
<feature type="domain" description="XdhC- CoxI" evidence="1">
    <location>
        <begin position="12"/>
        <end position="78"/>
    </location>
</feature>
<comment type="caution">
    <text evidence="3">The sequence shown here is derived from an EMBL/GenBank/DDBJ whole genome shotgun (WGS) entry which is preliminary data.</text>
</comment>
<dbReference type="InterPro" id="IPR052698">
    <property type="entry name" value="MoCofactor_Util/Proc"/>
</dbReference>
<dbReference type="Pfam" id="PF13478">
    <property type="entry name" value="XdhC_C"/>
    <property type="match status" value="1"/>
</dbReference>
<evidence type="ECO:0000313" key="3">
    <source>
        <dbReference type="EMBL" id="NIK89931.1"/>
    </source>
</evidence>
<feature type="domain" description="XdhC Rossmann" evidence="2">
    <location>
        <begin position="179"/>
        <end position="320"/>
    </location>
</feature>
<dbReference type="EMBL" id="JAASRM010000001">
    <property type="protein sequence ID" value="NIK89931.1"/>
    <property type="molecule type" value="Genomic_DNA"/>
</dbReference>
<keyword evidence="4" id="KW-1185">Reference proteome</keyword>
<accession>A0A846N3W9</accession>
<dbReference type="InterPro" id="IPR027051">
    <property type="entry name" value="XdhC_Rossmann_dom"/>
</dbReference>
<dbReference type="Proteomes" id="UP000570514">
    <property type="component" value="Unassembled WGS sequence"/>
</dbReference>
<dbReference type="InterPro" id="IPR003777">
    <property type="entry name" value="XdhC_CoxI"/>
</dbReference>
<name>A0A846N3W9_9PROT</name>
<evidence type="ECO:0000259" key="1">
    <source>
        <dbReference type="Pfam" id="PF02625"/>
    </source>
</evidence>
<organism evidence="3 4">
    <name type="scientific">Rhizomicrobium palustre</name>
    <dbReference type="NCBI Taxonomy" id="189966"/>
    <lineage>
        <taxon>Bacteria</taxon>
        <taxon>Pseudomonadati</taxon>
        <taxon>Pseudomonadota</taxon>
        <taxon>Alphaproteobacteria</taxon>
        <taxon>Micropepsales</taxon>
        <taxon>Micropepsaceae</taxon>
        <taxon>Rhizomicrobium</taxon>
    </lineage>
</organism>
<dbReference type="Pfam" id="PF02625">
    <property type="entry name" value="XdhC_CoxI"/>
    <property type="match status" value="1"/>
</dbReference>
<evidence type="ECO:0000259" key="2">
    <source>
        <dbReference type="Pfam" id="PF13478"/>
    </source>
</evidence>
<dbReference type="Gene3D" id="3.40.50.720">
    <property type="entry name" value="NAD(P)-binding Rossmann-like Domain"/>
    <property type="match status" value="1"/>
</dbReference>
<proteinExistence type="predicted"/>
<gene>
    <name evidence="3" type="ORF">FHS83_003249</name>
</gene>
<evidence type="ECO:0000313" key="4">
    <source>
        <dbReference type="Proteomes" id="UP000570514"/>
    </source>
</evidence>
<dbReference type="RefSeq" id="WP_167084051.1">
    <property type="nucleotide sequence ID" value="NZ_BAAADC010000001.1"/>
</dbReference>
<dbReference type="PANTHER" id="PTHR30388">
    <property type="entry name" value="ALDEHYDE OXIDOREDUCTASE MOLYBDENUM COFACTOR ASSEMBLY PROTEIN"/>
    <property type="match status" value="1"/>
</dbReference>
<dbReference type="AlphaFoldDB" id="A0A846N3W9"/>